<dbReference type="InterPro" id="IPR041206">
    <property type="entry name" value="HEPN/RES_NTD1"/>
</dbReference>
<keyword evidence="4" id="KW-1185">Reference proteome</keyword>
<dbReference type="Pfam" id="PF08808">
    <property type="entry name" value="RES"/>
    <property type="match status" value="1"/>
</dbReference>
<dbReference type="Proteomes" id="UP000193431">
    <property type="component" value="Chromosome"/>
</dbReference>
<dbReference type="Pfam" id="PF18870">
    <property type="entry name" value="HEPN_RES_NTD1"/>
    <property type="match status" value="1"/>
</dbReference>
<feature type="domain" description="HEPN/RES N-terminal" evidence="2">
    <location>
        <begin position="65"/>
        <end position="191"/>
    </location>
</feature>
<organism evidence="3 4">
    <name type="scientific">Nonlabens spongiae</name>
    <dbReference type="NCBI Taxonomy" id="331648"/>
    <lineage>
        <taxon>Bacteria</taxon>
        <taxon>Pseudomonadati</taxon>
        <taxon>Bacteroidota</taxon>
        <taxon>Flavobacteriia</taxon>
        <taxon>Flavobacteriales</taxon>
        <taxon>Flavobacteriaceae</taxon>
        <taxon>Nonlabens</taxon>
    </lineage>
</organism>
<evidence type="ECO:0000313" key="3">
    <source>
        <dbReference type="EMBL" id="ARN78237.1"/>
    </source>
</evidence>
<evidence type="ECO:0008006" key="5">
    <source>
        <dbReference type="Google" id="ProtNLM"/>
    </source>
</evidence>
<evidence type="ECO:0000259" key="1">
    <source>
        <dbReference type="Pfam" id="PF08808"/>
    </source>
</evidence>
<reference evidence="3 4" key="1">
    <citation type="submission" date="2016-11" db="EMBL/GenBank/DDBJ databases">
        <title>Trade-off between light-utilization and light-protection in marine flavobacteria.</title>
        <authorList>
            <person name="Kumagai Y."/>
        </authorList>
    </citation>
    <scope>NUCLEOTIDE SEQUENCE [LARGE SCALE GENOMIC DNA]</scope>
    <source>
        <strain evidence="3 4">JCM 13191</strain>
    </source>
</reference>
<evidence type="ECO:0000259" key="2">
    <source>
        <dbReference type="Pfam" id="PF18870"/>
    </source>
</evidence>
<proteinExistence type="predicted"/>
<dbReference type="OrthoDB" id="648213at2"/>
<feature type="domain" description="RES" evidence="1">
    <location>
        <begin position="255"/>
        <end position="399"/>
    </location>
</feature>
<gene>
    <name evidence="3" type="ORF">BST97_09670</name>
</gene>
<dbReference type="STRING" id="331648.BST97_09670"/>
<sequence length="426" mass="49564">MKAGGLLEVICVNAIFSGTIFFSRKFMGLNDRYFYEDIGLGSVPDKMICANHLEVQALNRYIRKNAVRGTCSYCDTAYKVLPFVELMEFIMKSVNFFFEDAGNYQPYESKEGGYYWGGQYEPEDIIQDFLQIDATPFEIVTDIQESLDDSKTWTNYYQFYDSIADEYFNRWQFFCKTVKHQTRYLFHHKSNNQKLHLENTNPSETLQDIEQFIKSKKLYKTLPAGVIILRGQQHHASKKAECQEASRLVSPPIEFARNANRFSPSGISMFYGAFDFETVIKEIYKQYVDDLENRITIGKFKLKRDVRLIDLTSIPEIPSAFEHSKLNSSYYDTVFLHQFTRSISEPIDENLSYDIEYVPTQIITEYFKHQLNDSLKKPIEGILYPSAAKSGGTSLVLFWNNSLSLENLELINTTYFSDIERFLEPC</sequence>
<accession>A0A1W6MKY2</accession>
<dbReference type="RefSeq" id="WP_085767038.1">
    <property type="nucleotide sequence ID" value="NZ_CP019344.1"/>
</dbReference>
<name>A0A1W6MKY2_9FLAO</name>
<dbReference type="InterPro" id="IPR014914">
    <property type="entry name" value="RES_dom"/>
</dbReference>
<protein>
    <recommendedName>
        <fullName evidence="5">RES domain-containing protein</fullName>
    </recommendedName>
</protein>
<dbReference type="EMBL" id="CP019344">
    <property type="protein sequence ID" value="ARN78237.1"/>
    <property type="molecule type" value="Genomic_DNA"/>
</dbReference>
<evidence type="ECO:0000313" key="4">
    <source>
        <dbReference type="Proteomes" id="UP000193431"/>
    </source>
</evidence>
<dbReference type="AlphaFoldDB" id="A0A1W6MKY2"/>